<dbReference type="RefSeq" id="WP_025306139.1">
    <property type="nucleotide sequence ID" value="NZ_CP007028.1"/>
</dbReference>
<evidence type="ECO:0000313" key="3">
    <source>
        <dbReference type="EMBL" id="AHE96109.1"/>
    </source>
</evidence>
<dbReference type="STRING" id="75906.THERU_04870"/>
<accession>W0DC31</accession>
<dbReference type="eggNOG" id="ENOG50335JY">
    <property type="taxonomic scope" value="Bacteria"/>
</dbReference>
<protein>
    <submittedName>
        <fullName evidence="3">HupH hydrogenase expression protein</fullName>
    </submittedName>
</protein>
<proteinExistence type="inferred from homology"/>
<name>W0DC31_9AQUI</name>
<dbReference type="Proteomes" id="UP000018914">
    <property type="component" value="Chromosome"/>
</dbReference>
<evidence type="ECO:0000256" key="1">
    <source>
        <dbReference type="ARBA" id="ARBA00010832"/>
    </source>
</evidence>
<dbReference type="InterPro" id="IPR038527">
    <property type="entry name" value="HupH_C_sf"/>
</dbReference>
<keyword evidence="4" id="KW-1185">Reference proteome</keyword>
<evidence type="ECO:0000259" key="2">
    <source>
        <dbReference type="Pfam" id="PF04809"/>
    </source>
</evidence>
<dbReference type="Gene3D" id="3.30.1370.140">
    <property type="entry name" value="HupH hydrogenase expression protein, C-terminal domain"/>
    <property type="match status" value="1"/>
</dbReference>
<dbReference type="HOGENOM" id="CLU_129351_0_0_0"/>
<dbReference type="Pfam" id="PF04809">
    <property type="entry name" value="HupH_C"/>
    <property type="match status" value="1"/>
</dbReference>
<dbReference type="AlphaFoldDB" id="W0DC31"/>
<comment type="similarity">
    <text evidence="1">Belongs to the HupH/HyaF family.</text>
</comment>
<dbReference type="InterPro" id="IPR006894">
    <property type="entry name" value="HupH_Hydgase_express_prot_C"/>
</dbReference>
<evidence type="ECO:0000313" key="4">
    <source>
        <dbReference type="Proteomes" id="UP000018914"/>
    </source>
</evidence>
<dbReference type="KEGG" id="trd:THERU_04870"/>
<organism evidence="4">
    <name type="scientific">Thermocrinis ruber</name>
    <dbReference type="NCBI Taxonomy" id="75906"/>
    <lineage>
        <taxon>Bacteria</taxon>
        <taxon>Pseudomonadati</taxon>
        <taxon>Aquificota</taxon>
        <taxon>Aquificia</taxon>
        <taxon>Aquificales</taxon>
        <taxon>Aquificaceae</taxon>
        <taxon>Thermocrinis</taxon>
    </lineage>
</organism>
<sequence>MLMNAPAILYEILQALKDFYNKGERHIIYINKLPLTEEDKHVILDVLRDGQVKIFLKSASQKVEWKETGISGVWIGVFFDRDEKPILETIEITDFPMLAMSQREDVEEAIKTLEDRIKSVIPNANLGQ</sequence>
<gene>
    <name evidence="3" type="ORF">THERU_04870</name>
</gene>
<feature type="domain" description="HupH hydrogenase expression protein C-terminal" evidence="2">
    <location>
        <begin position="2"/>
        <end position="118"/>
    </location>
</feature>
<reference evidence="3 4" key="1">
    <citation type="submission" date="2013-12" db="EMBL/GenBank/DDBJ databases">
        <authorList>
            <consortium name="DOE Joint Genome Institute"/>
            <person name="Eisen J."/>
            <person name="Huntemann M."/>
            <person name="Han J."/>
            <person name="Chen A."/>
            <person name="Kyrpides N."/>
            <person name="Mavromatis K."/>
            <person name="Markowitz V."/>
            <person name="Palaniappan K."/>
            <person name="Ivanova N."/>
            <person name="Schaumberg A."/>
            <person name="Pati A."/>
            <person name="Liolios K."/>
            <person name="Nordberg H.P."/>
            <person name="Cantor M.N."/>
            <person name="Hua S.X."/>
            <person name="Woyke T."/>
        </authorList>
    </citation>
    <scope>NUCLEOTIDE SEQUENCE [LARGE SCALE GENOMIC DNA]</scope>
    <source>
        <strain evidence="3 4">DSM 23557</strain>
    </source>
</reference>
<dbReference type="OrthoDB" id="9794350at2"/>
<dbReference type="EMBL" id="CP007028">
    <property type="protein sequence ID" value="AHE96109.1"/>
    <property type="molecule type" value="Genomic_DNA"/>
</dbReference>